<dbReference type="AlphaFoldDB" id="A0A0H2QZM7"/>
<keyword evidence="2" id="KW-0812">Transmembrane</keyword>
<evidence type="ECO:0000256" key="2">
    <source>
        <dbReference type="SAM" id="Phobius"/>
    </source>
</evidence>
<dbReference type="EMBL" id="KQ086396">
    <property type="protein sequence ID" value="KLO04950.1"/>
    <property type="molecule type" value="Genomic_DNA"/>
</dbReference>
<dbReference type="PANTHER" id="PTHR35041">
    <property type="entry name" value="MEDIATOR OF RNA POLYMERASE II TRANSCRIPTION SUBUNIT 1"/>
    <property type="match status" value="1"/>
</dbReference>
<dbReference type="InParanoid" id="A0A0H2QZM7"/>
<evidence type="ECO:0000313" key="4">
    <source>
        <dbReference type="Proteomes" id="UP000053477"/>
    </source>
</evidence>
<feature type="compositionally biased region" description="Basic and acidic residues" evidence="1">
    <location>
        <begin position="407"/>
        <end position="416"/>
    </location>
</feature>
<keyword evidence="4" id="KW-1185">Reference proteome</keyword>
<dbReference type="Proteomes" id="UP000053477">
    <property type="component" value="Unassembled WGS sequence"/>
</dbReference>
<keyword evidence="2" id="KW-0472">Membrane</keyword>
<proteinExistence type="predicted"/>
<feature type="transmembrane region" description="Helical" evidence="2">
    <location>
        <begin position="858"/>
        <end position="879"/>
    </location>
</feature>
<sequence length="932" mass="100859">MLVVCGQSPFHPSALRAAAISCTLFTTSLAASATALLVVLSPGSLTISTNFRRATPCIIPSVPDEPMSLSYNFSSNIADRNGLLDSAVQSIVSADTYLPPFQENLNSTCGKGTVSCSYSTTFVGPALKCNDITNQTNFHSFLNPDPSFTSPSQPFTVWNGSEYDGDIIGITILSRDILKGVLRATNCTAYSATYDVDVNLLEGSATVQASNVLLNSVLFQDNSFISAYASVVLDQLNTVAFAGPDAPVNQIVFPTSSFLVMTPDGTPTFSDTVPHFVTSLMQNVSISLLSGNINYGFSNETATNLHFIDSTCTSLDSVYAYNSFRLLVTYAGTLGVTVVIVLYGCLSIWRDGRESKLLFSTVIEIALNEELFCTSWDNLTKDRTLVHLIRPHHGKRRLVPITPTDLGPHDSPDKTSKHSKYSKLNDPFEFFTTIPNAGRWYPSHIDGRVILFVLTVVGIMFVNHAYYLYLDGKVPSSSFASEWILNQAIVSDVGIALTYTGQTFLAVAIARSTCQVFWYTIRNRGYTITQIDALLKVQTGPFTLSLFNALRASTGVPMLALLAASMSLVSIFSPGSIKIATGHKRLEECTVLGPRNLSTLTINNTLGALVGNFKPALYELMALGTYLPPINVCGSGLNNVSCNYNLQIIGPGLDCMNVTSSSNYAAFASARGPNSTNLYQASFGLQADDDLTMQVSVQTWDVKRSEYQAANCTGVIRSYFISVSQGLVPSIEVAESLVISTIHANVSQLSNFLDNYIFDLMVVIAEPGAVISNGSLEVSLPFMSSPTGGISSAVLDGNITWNEILAQALEGYAQNATLSLLSGQVSTLNSNFPDVLENVTTTCTYSFTAYEYNSQRLFLTYGIAIFATVLCTVWGSIVARRNGVKETMVFSRILRSILNERLYNVKGIIDEYSIVKADSTVEGALAPCQPHF</sequence>
<name>A0A0H2QZM7_9AGAM</name>
<feature type="transmembrane region" description="Helical" evidence="2">
    <location>
        <begin position="449"/>
        <end position="469"/>
    </location>
</feature>
<evidence type="ECO:0000313" key="3">
    <source>
        <dbReference type="EMBL" id="KLO04950.1"/>
    </source>
</evidence>
<dbReference type="OrthoDB" id="5340195at2759"/>
<dbReference type="STRING" id="27342.A0A0H2QZM7"/>
<organism evidence="3 4">
    <name type="scientific">Schizopora paradoxa</name>
    <dbReference type="NCBI Taxonomy" id="27342"/>
    <lineage>
        <taxon>Eukaryota</taxon>
        <taxon>Fungi</taxon>
        <taxon>Dikarya</taxon>
        <taxon>Basidiomycota</taxon>
        <taxon>Agaricomycotina</taxon>
        <taxon>Agaricomycetes</taxon>
        <taxon>Hymenochaetales</taxon>
        <taxon>Schizoporaceae</taxon>
        <taxon>Schizopora</taxon>
    </lineage>
</organism>
<dbReference type="PANTHER" id="PTHR35041:SF6">
    <property type="entry name" value="FORMYLMETHIONINE DEFORMYLASE-LIKE PROTEIN-RELATED"/>
    <property type="match status" value="1"/>
</dbReference>
<keyword evidence="2" id="KW-1133">Transmembrane helix</keyword>
<protein>
    <submittedName>
        <fullName evidence="3">Uncharacterized protein</fullName>
    </submittedName>
</protein>
<accession>A0A0H2QZM7</accession>
<feature type="transmembrane region" description="Helical" evidence="2">
    <location>
        <begin position="327"/>
        <end position="349"/>
    </location>
</feature>
<evidence type="ECO:0000256" key="1">
    <source>
        <dbReference type="SAM" id="MobiDB-lite"/>
    </source>
</evidence>
<gene>
    <name evidence="3" type="ORF">SCHPADRAFT_947313</name>
</gene>
<reference evidence="3 4" key="1">
    <citation type="submission" date="2015-04" db="EMBL/GenBank/DDBJ databases">
        <title>Complete genome sequence of Schizopora paradoxa KUC8140, a cosmopolitan wood degrader in East Asia.</title>
        <authorList>
            <consortium name="DOE Joint Genome Institute"/>
            <person name="Min B."/>
            <person name="Park H."/>
            <person name="Jang Y."/>
            <person name="Kim J.-J."/>
            <person name="Kim K.H."/>
            <person name="Pangilinan J."/>
            <person name="Lipzen A."/>
            <person name="Riley R."/>
            <person name="Grigoriev I.V."/>
            <person name="Spatafora J.W."/>
            <person name="Choi I.-G."/>
        </authorList>
    </citation>
    <scope>NUCLEOTIDE SEQUENCE [LARGE SCALE GENOMIC DNA]</scope>
    <source>
        <strain evidence="3 4">KUC8140</strain>
    </source>
</reference>
<feature type="region of interest" description="Disordered" evidence="1">
    <location>
        <begin position="401"/>
        <end position="420"/>
    </location>
</feature>